<proteinExistence type="predicted"/>
<evidence type="ECO:0000256" key="2">
    <source>
        <dbReference type="ARBA" id="ARBA00022723"/>
    </source>
</evidence>
<protein>
    <submittedName>
        <fullName evidence="8">Rieske 2Fe-2S domain-containing protein</fullName>
    </submittedName>
</protein>
<feature type="transmembrane region" description="Helical" evidence="6">
    <location>
        <begin position="420"/>
        <end position="437"/>
    </location>
</feature>
<evidence type="ECO:0000313" key="8">
    <source>
        <dbReference type="EMBL" id="MBD2607626.1"/>
    </source>
</evidence>
<accession>A0ABR8GXC3</accession>
<feature type="transmembrane region" description="Helical" evidence="6">
    <location>
        <begin position="395"/>
        <end position="413"/>
    </location>
</feature>
<feature type="domain" description="Rieske" evidence="7">
    <location>
        <begin position="32"/>
        <end position="137"/>
    </location>
</feature>
<sequence>MTTEIKISEAAQLTSSSQMSEKEQELNWRQCWYPITFVEDLPKDRPYSFSLYDEPLVLFRNKDEELVCLIDLCPHRAAKLSDGQIIDGKIECLYHGWQFGKDGQCLHIPQLPDEAKIPLNSCVKSFMVVECQGMIWMWAGEADTADDKLIPTIAELDKPEFVSTNIVRDLNYDQQFFIENVVDTAHVNISHAGTQGKRENAQPLEMEVIESSKNGFLGRLRGTREPNKPWSPIEFIAPNFVIYRFSIPQKNWAGGLALYSIPLGKGRCRVLARNYRNFMTWKVKVTPRWLDHMFRNKLLEEDLPLVVGAEKQIERLGQNLKEVYLPLKTCDVFVIEYRKWLDKFGSSLPYYHGYSTSKNVVSRECDRQLISLNRIEEHTHICSSCNQAYKVTNRLVQIFVGVAIALAALAIITDGSKMQIALVLASLGAVVSAASLGKLKTHFERYYTRK</sequence>
<dbReference type="Proteomes" id="UP000660380">
    <property type="component" value="Unassembled WGS sequence"/>
</dbReference>
<reference evidence="8 9" key="1">
    <citation type="journal article" date="2020" name="ISME J.">
        <title>Comparative genomics reveals insights into cyanobacterial evolution and habitat adaptation.</title>
        <authorList>
            <person name="Chen M.Y."/>
            <person name="Teng W.K."/>
            <person name="Zhao L."/>
            <person name="Hu C.X."/>
            <person name="Zhou Y.K."/>
            <person name="Han B.P."/>
            <person name="Song L.R."/>
            <person name="Shu W.S."/>
        </authorList>
    </citation>
    <scope>NUCLEOTIDE SEQUENCE [LARGE SCALE GENOMIC DNA]</scope>
    <source>
        <strain evidence="8 9">FACHB-248</strain>
    </source>
</reference>
<dbReference type="Pfam" id="PF00355">
    <property type="entry name" value="Rieske"/>
    <property type="match status" value="1"/>
</dbReference>
<keyword evidence="1" id="KW-0001">2Fe-2S</keyword>
<evidence type="ECO:0000259" key="7">
    <source>
        <dbReference type="PROSITE" id="PS51296"/>
    </source>
</evidence>
<keyword evidence="2" id="KW-0479">Metal-binding</keyword>
<comment type="caution">
    <text evidence="8">The sequence shown here is derived from an EMBL/GenBank/DDBJ whole genome shotgun (WGS) entry which is preliminary data.</text>
</comment>
<dbReference type="Gene3D" id="2.102.10.10">
    <property type="entry name" value="Rieske [2Fe-2S] iron-sulphur domain"/>
    <property type="match status" value="1"/>
</dbReference>
<keyword evidence="3" id="KW-0809">Transit peptide</keyword>
<gene>
    <name evidence="8" type="ORF">H6G81_24645</name>
</gene>
<dbReference type="SUPFAM" id="SSF50022">
    <property type="entry name" value="ISP domain"/>
    <property type="match status" value="1"/>
</dbReference>
<dbReference type="RefSeq" id="WP_029633323.1">
    <property type="nucleotide sequence ID" value="NZ_JACJTA010000068.1"/>
</dbReference>
<dbReference type="PROSITE" id="PS51296">
    <property type="entry name" value="RIESKE"/>
    <property type="match status" value="1"/>
</dbReference>
<evidence type="ECO:0000256" key="4">
    <source>
        <dbReference type="ARBA" id="ARBA00023004"/>
    </source>
</evidence>
<evidence type="ECO:0000256" key="5">
    <source>
        <dbReference type="ARBA" id="ARBA00023014"/>
    </source>
</evidence>
<dbReference type="PANTHER" id="PTHR21266:SF29">
    <property type="entry name" value="PROTEIN TIC 55, CHLOROPLASTIC"/>
    <property type="match status" value="1"/>
</dbReference>
<dbReference type="Pfam" id="PF08417">
    <property type="entry name" value="PaO"/>
    <property type="match status" value="1"/>
</dbReference>
<evidence type="ECO:0000256" key="3">
    <source>
        <dbReference type="ARBA" id="ARBA00022946"/>
    </source>
</evidence>
<evidence type="ECO:0000256" key="1">
    <source>
        <dbReference type="ARBA" id="ARBA00022714"/>
    </source>
</evidence>
<dbReference type="InterPro" id="IPR036922">
    <property type="entry name" value="Rieske_2Fe-2S_sf"/>
</dbReference>
<dbReference type="SUPFAM" id="SSF55961">
    <property type="entry name" value="Bet v1-like"/>
    <property type="match status" value="1"/>
</dbReference>
<dbReference type="InterPro" id="IPR050584">
    <property type="entry name" value="Cholesterol_7-desaturase"/>
</dbReference>
<evidence type="ECO:0000313" key="9">
    <source>
        <dbReference type="Proteomes" id="UP000660380"/>
    </source>
</evidence>
<name>A0ABR8GXC3_9CYAN</name>
<dbReference type="PANTHER" id="PTHR21266">
    <property type="entry name" value="IRON-SULFUR DOMAIN CONTAINING PROTEIN"/>
    <property type="match status" value="1"/>
</dbReference>
<organism evidence="8 9">
    <name type="scientific">Scytonema hofmannii FACHB-248</name>
    <dbReference type="NCBI Taxonomy" id="1842502"/>
    <lineage>
        <taxon>Bacteria</taxon>
        <taxon>Bacillati</taxon>
        <taxon>Cyanobacteriota</taxon>
        <taxon>Cyanophyceae</taxon>
        <taxon>Nostocales</taxon>
        <taxon>Scytonemataceae</taxon>
        <taxon>Scytonema</taxon>
    </lineage>
</organism>
<dbReference type="InterPro" id="IPR013626">
    <property type="entry name" value="PaO"/>
</dbReference>
<evidence type="ECO:0000256" key="6">
    <source>
        <dbReference type="SAM" id="Phobius"/>
    </source>
</evidence>
<dbReference type="InterPro" id="IPR017941">
    <property type="entry name" value="Rieske_2Fe-2S"/>
</dbReference>
<keyword evidence="4" id="KW-0408">Iron</keyword>
<keyword evidence="6" id="KW-0472">Membrane</keyword>
<keyword evidence="6" id="KW-0812">Transmembrane</keyword>
<keyword evidence="9" id="KW-1185">Reference proteome</keyword>
<dbReference type="Gene3D" id="3.90.380.10">
    <property type="entry name" value="Naphthalene 1,2-dioxygenase Alpha Subunit, Chain A, domain 1"/>
    <property type="match status" value="1"/>
</dbReference>
<keyword evidence="5" id="KW-0411">Iron-sulfur</keyword>
<keyword evidence="6" id="KW-1133">Transmembrane helix</keyword>
<dbReference type="EMBL" id="JACJTA010000068">
    <property type="protein sequence ID" value="MBD2607626.1"/>
    <property type="molecule type" value="Genomic_DNA"/>
</dbReference>